<reference evidence="2 3" key="1">
    <citation type="submission" date="2022-07" db="EMBL/GenBank/DDBJ databases">
        <authorList>
            <person name="Li W.-J."/>
            <person name="Deng Q.-Q."/>
        </authorList>
    </citation>
    <scope>NUCLEOTIDE SEQUENCE [LARGE SCALE GENOMIC DNA]</scope>
    <source>
        <strain evidence="2 3">SYSU M60028</strain>
    </source>
</reference>
<sequence length="212" mass="22280">MDGTRSDAVIAFIDIAGFSAATDVYGDETALAMLSVFEAIVHESLGSTAPLKWIGDEVMLAFDDCEAALSTLGTLLGRCREEPRIPLTRTGVHSGSVLRRGSDVFGATVNTAARLTALAGPGDLLASEAFAAAAKAAGVAVEDRGPHQLRSLSSPIGVFSIELARAADPRWIDPVCKMHAPLSAYKRADKGLWFCSPLCAEAYARNPSAYPV</sequence>
<dbReference type="RefSeq" id="WP_254739022.1">
    <property type="nucleotide sequence ID" value="NZ_JANCLU010000003.1"/>
</dbReference>
<gene>
    <name evidence="2" type="ORF">NK718_04415</name>
</gene>
<dbReference type="InterPro" id="IPR001054">
    <property type="entry name" value="A/G_cyclase"/>
</dbReference>
<dbReference type="InterPro" id="IPR029787">
    <property type="entry name" value="Nucleotide_cyclase"/>
</dbReference>
<protein>
    <recommendedName>
        <fullName evidence="1">Guanylate cyclase domain-containing protein</fullName>
    </recommendedName>
</protein>
<organism evidence="2 3">
    <name type="scientific">Alsobacter ponti</name>
    <dbReference type="NCBI Taxonomy" id="2962936"/>
    <lineage>
        <taxon>Bacteria</taxon>
        <taxon>Pseudomonadati</taxon>
        <taxon>Pseudomonadota</taxon>
        <taxon>Alphaproteobacteria</taxon>
        <taxon>Hyphomicrobiales</taxon>
        <taxon>Alsobacteraceae</taxon>
        <taxon>Alsobacter</taxon>
    </lineage>
</organism>
<dbReference type="Pfam" id="PF00211">
    <property type="entry name" value="Guanylate_cyc"/>
    <property type="match status" value="1"/>
</dbReference>
<keyword evidence="3" id="KW-1185">Reference proteome</keyword>
<proteinExistence type="predicted"/>
<dbReference type="PROSITE" id="PS50125">
    <property type="entry name" value="GUANYLATE_CYCLASE_2"/>
    <property type="match status" value="1"/>
</dbReference>
<evidence type="ECO:0000259" key="1">
    <source>
        <dbReference type="PROSITE" id="PS50125"/>
    </source>
</evidence>
<dbReference type="Gene3D" id="3.30.70.1230">
    <property type="entry name" value="Nucleotide cyclase"/>
    <property type="match status" value="1"/>
</dbReference>
<name>A0ABT1L9Y0_9HYPH</name>
<evidence type="ECO:0000313" key="3">
    <source>
        <dbReference type="Proteomes" id="UP001205890"/>
    </source>
</evidence>
<evidence type="ECO:0000313" key="2">
    <source>
        <dbReference type="EMBL" id="MCP8937748.1"/>
    </source>
</evidence>
<dbReference type="CDD" id="cd07302">
    <property type="entry name" value="CHD"/>
    <property type="match status" value="1"/>
</dbReference>
<accession>A0ABT1L9Y0</accession>
<dbReference type="SUPFAM" id="SSF55073">
    <property type="entry name" value="Nucleotide cyclase"/>
    <property type="match status" value="1"/>
</dbReference>
<comment type="caution">
    <text evidence="2">The sequence shown here is derived from an EMBL/GenBank/DDBJ whole genome shotgun (WGS) entry which is preliminary data.</text>
</comment>
<dbReference type="Proteomes" id="UP001205890">
    <property type="component" value="Unassembled WGS sequence"/>
</dbReference>
<feature type="domain" description="Guanylate cyclase" evidence="1">
    <location>
        <begin position="9"/>
        <end position="116"/>
    </location>
</feature>
<dbReference type="EMBL" id="JANCLU010000003">
    <property type="protein sequence ID" value="MCP8937748.1"/>
    <property type="molecule type" value="Genomic_DNA"/>
</dbReference>